<dbReference type="EMBL" id="QFWG01000001">
    <property type="protein sequence ID" value="PWI28552.1"/>
    <property type="molecule type" value="Genomic_DNA"/>
</dbReference>
<keyword evidence="1" id="KW-1133">Transmembrane helix</keyword>
<proteinExistence type="predicted"/>
<comment type="caution">
    <text evidence="2">The sequence shown here is derived from an EMBL/GenBank/DDBJ whole genome shotgun (WGS) entry which is preliminary data.</text>
</comment>
<evidence type="ECO:0000313" key="2">
    <source>
        <dbReference type="EMBL" id="PWI28552.1"/>
    </source>
</evidence>
<reference evidence="2 3" key="1">
    <citation type="submission" date="2018-05" db="EMBL/GenBank/DDBJ databases">
        <title>Draft Genome Sequence of Arthrobacter cumminsii IME1328, Isolated from a Patient Who Suffered from Foot Ulcers in China.</title>
        <authorList>
            <person name="Li M."/>
            <person name="Jiang Z."/>
            <person name="Sun Q."/>
            <person name="Tong Y."/>
        </authorList>
    </citation>
    <scope>NUCLEOTIDE SEQUENCE [LARGE SCALE GENOMIC DNA]</scope>
    <source>
        <strain evidence="2 3">IME1328</strain>
    </source>
</reference>
<evidence type="ECO:0008006" key="4">
    <source>
        <dbReference type="Google" id="ProtNLM"/>
    </source>
</evidence>
<evidence type="ECO:0000313" key="3">
    <source>
        <dbReference type="Proteomes" id="UP000245514"/>
    </source>
</evidence>
<keyword evidence="3" id="KW-1185">Reference proteome</keyword>
<gene>
    <name evidence="2" type="ORF">CAY35_00285</name>
</gene>
<evidence type="ECO:0000256" key="1">
    <source>
        <dbReference type="SAM" id="Phobius"/>
    </source>
</evidence>
<protein>
    <recommendedName>
        <fullName evidence="4">Flp pilus-assembly TadG-like N-terminal domain-containing protein</fullName>
    </recommendedName>
</protein>
<organism evidence="2 3">
    <name type="scientific">Pseudoglutamicibacter cumminsii</name>
    <dbReference type="NCBI Taxonomy" id="156979"/>
    <lineage>
        <taxon>Bacteria</taxon>
        <taxon>Bacillati</taxon>
        <taxon>Actinomycetota</taxon>
        <taxon>Actinomycetes</taxon>
        <taxon>Micrococcales</taxon>
        <taxon>Micrococcaceae</taxon>
        <taxon>Pseudoglutamicibacter</taxon>
    </lineage>
</organism>
<dbReference type="RefSeq" id="WP_109302833.1">
    <property type="nucleotide sequence ID" value="NZ_QFWG01000001.1"/>
</dbReference>
<sequence length="147" mass="15655">MSSVHTETGTQEEGRIAVMIAGLMGLLIAVIAVTSALNHVAISQRKLTSIADSVTSTAVLSKSQAKAVQENGHPDVNAARADIERQLKKTPLPPQLQNLRLDSVEFRGEPLTLHVNMSATTQIPIIGGILPGSAHVHTHAFSRLEVQ</sequence>
<accession>A0ABX5L6T2</accession>
<keyword evidence="1" id="KW-0472">Membrane</keyword>
<name>A0ABX5L6T2_9MICC</name>
<keyword evidence="1" id="KW-0812">Transmembrane</keyword>
<dbReference type="Proteomes" id="UP000245514">
    <property type="component" value="Unassembled WGS sequence"/>
</dbReference>
<feature type="transmembrane region" description="Helical" evidence="1">
    <location>
        <begin position="16"/>
        <end position="37"/>
    </location>
</feature>